<accession>A0A3N2Q6K0</accession>
<dbReference type="PANTHER" id="PTHR42748">
    <property type="entry name" value="NITROGEN METABOLITE REPRESSION PROTEIN NMRA FAMILY MEMBER"/>
    <property type="match status" value="1"/>
</dbReference>
<dbReference type="Pfam" id="PF05368">
    <property type="entry name" value="NmrA"/>
    <property type="match status" value="1"/>
</dbReference>
<dbReference type="Gene3D" id="3.90.25.10">
    <property type="entry name" value="UDP-galactose 4-epimerase, domain 1"/>
    <property type="match status" value="1"/>
</dbReference>
<dbReference type="GeneID" id="39581529"/>
<name>A0A3N2Q6K0_SODAK</name>
<evidence type="ECO:0000256" key="3">
    <source>
        <dbReference type="ARBA" id="ARBA00006328"/>
    </source>
</evidence>
<sequence length="315" mass="34412">MSKNIITVFGATGKQGGSVVDIFLNDPKLKNDWTVRAVTRDTSSDRAKALAPKGVEVVAADLEDKDSLVKAVTGASAVFGVTNYWEKLDKNIEIQQGKNLADASKEAGVDHFVWSSLPHVEKLTNGTLPNVYHFDSKAEVEEYARKLGIPVSFFHAGFYMSNLSEGMIAKAEDRGGAWTLRFPFDGNTPIPLFEAATDTGKFIKGMVLHRDAVLGKQILGATAYVTPDEIIATFRELFPEAGANVAYQEVAPEVAKQAFPGPEFVKLEMLETLLLIGRYGYYGGAGLEESHAIVEDKLTTWNEYAKQAPGFKDLK</sequence>
<reference evidence="9 10" key="1">
    <citation type="journal article" date="2018" name="Mol. Ecol.">
        <title>The obligate alkalophilic soda-lake fungus Sodiomyces alkalinus has shifted to a protein diet.</title>
        <authorList>
            <person name="Grum-Grzhimaylo A.A."/>
            <person name="Falkoski D.L."/>
            <person name="van den Heuvel J."/>
            <person name="Valero-Jimenez C.A."/>
            <person name="Min B."/>
            <person name="Choi I.G."/>
            <person name="Lipzen A."/>
            <person name="Daum C.G."/>
            <person name="Aanen D.K."/>
            <person name="Tsang A."/>
            <person name="Henrissat B."/>
            <person name="Bilanenko E.N."/>
            <person name="de Vries R.P."/>
            <person name="van Kan J.A.L."/>
            <person name="Grigoriev I.V."/>
            <person name="Debets A.J.M."/>
        </authorList>
    </citation>
    <scope>NUCLEOTIDE SEQUENCE [LARGE SCALE GENOMIC DNA]</scope>
    <source>
        <strain evidence="9 10">F11</strain>
    </source>
</reference>
<keyword evidence="6" id="KW-0539">Nucleus</keyword>
<evidence type="ECO:0000256" key="4">
    <source>
        <dbReference type="ARBA" id="ARBA00022490"/>
    </source>
</evidence>
<dbReference type="InterPro" id="IPR036291">
    <property type="entry name" value="NAD(P)-bd_dom_sf"/>
</dbReference>
<evidence type="ECO:0000256" key="5">
    <source>
        <dbReference type="ARBA" id="ARBA00022857"/>
    </source>
</evidence>
<dbReference type="InterPro" id="IPR051164">
    <property type="entry name" value="NmrA-like_oxidored"/>
</dbReference>
<comment type="similarity">
    <text evidence="3">Belongs to the NmrA-type oxidoreductase family.</text>
</comment>
<organism evidence="9 10">
    <name type="scientific">Sodiomyces alkalinus (strain CBS 110278 / VKM F-3762 / F11)</name>
    <name type="common">Alkaliphilic filamentous fungus</name>
    <dbReference type="NCBI Taxonomy" id="1314773"/>
    <lineage>
        <taxon>Eukaryota</taxon>
        <taxon>Fungi</taxon>
        <taxon>Dikarya</taxon>
        <taxon>Ascomycota</taxon>
        <taxon>Pezizomycotina</taxon>
        <taxon>Sordariomycetes</taxon>
        <taxon>Hypocreomycetidae</taxon>
        <taxon>Glomerellales</taxon>
        <taxon>Plectosphaerellaceae</taxon>
        <taxon>Sodiomyces</taxon>
    </lineage>
</organism>
<dbReference type="GO" id="GO:0048471">
    <property type="term" value="C:perinuclear region of cytoplasm"/>
    <property type="evidence" value="ECO:0007669"/>
    <property type="project" value="UniProtKB-SubCell"/>
</dbReference>
<dbReference type="CDD" id="cd05251">
    <property type="entry name" value="NmrA_like_SDR_a"/>
    <property type="match status" value="1"/>
</dbReference>
<proteinExistence type="inferred from homology"/>
<evidence type="ECO:0000256" key="6">
    <source>
        <dbReference type="ARBA" id="ARBA00023242"/>
    </source>
</evidence>
<dbReference type="Gene3D" id="3.40.50.720">
    <property type="entry name" value="NAD(P)-binding Rossmann-like Domain"/>
    <property type="match status" value="1"/>
</dbReference>
<feature type="domain" description="NmrA-like" evidence="8">
    <location>
        <begin position="3"/>
        <end position="305"/>
    </location>
</feature>
<keyword evidence="5" id="KW-0521">NADP</keyword>
<keyword evidence="10" id="KW-1185">Reference proteome</keyword>
<protein>
    <recommendedName>
        <fullName evidence="7">NmrA-like family domain-containing protein 1</fullName>
    </recommendedName>
</protein>
<evidence type="ECO:0000256" key="2">
    <source>
        <dbReference type="ARBA" id="ARBA00004556"/>
    </source>
</evidence>
<keyword evidence="4" id="KW-0963">Cytoplasm</keyword>
<dbReference type="PANTHER" id="PTHR42748:SF31">
    <property type="entry name" value="NMRA-LIKE DOMAIN-CONTAINING PROTEIN-RELATED"/>
    <property type="match status" value="1"/>
</dbReference>
<evidence type="ECO:0000313" key="9">
    <source>
        <dbReference type="EMBL" id="ROT42288.1"/>
    </source>
</evidence>
<dbReference type="GO" id="GO:0005634">
    <property type="term" value="C:nucleus"/>
    <property type="evidence" value="ECO:0007669"/>
    <property type="project" value="UniProtKB-SubCell"/>
</dbReference>
<dbReference type="Proteomes" id="UP000272025">
    <property type="component" value="Unassembled WGS sequence"/>
</dbReference>
<dbReference type="SUPFAM" id="SSF51735">
    <property type="entry name" value="NAD(P)-binding Rossmann-fold domains"/>
    <property type="match status" value="1"/>
</dbReference>
<comment type="subcellular location">
    <subcellularLocation>
        <location evidence="2">Cytoplasm</location>
        <location evidence="2">Perinuclear region</location>
    </subcellularLocation>
    <subcellularLocation>
        <location evidence="1">Nucleus</location>
    </subcellularLocation>
</comment>
<dbReference type="STRING" id="1314773.A0A3N2Q6K0"/>
<gene>
    <name evidence="9" type="ORF">SODALDRAFT_341762</name>
</gene>
<dbReference type="RefSeq" id="XP_028470094.1">
    <property type="nucleotide sequence ID" value="XM_028613051.1"/>
</dbReference>
<dbReference type="OrthoDB" id="300709at2759"/>
<dbReference type="InterPro" id="IPR008030">
    <property type="entry name" value="NmrA-like"/>
</dbReference>
<dbReference type="EMBL" id="ML119051">
    <property type="protein sequence ID" value="ROT42288.1"/>
    <property type="molecule type" value="Genomic_DNA"/>
</dbReference>
<evidence type="ECO:0000256" key="7">
    <source>
        <dbReference type="ARBA" id="ARBA00040296"/>
    </source>
</evidence>
<dbReference type="AlphaFoldDB" id="A0A3N2Q6K0"/>
<evidence type="ECO:0000256" key="1">
    <source>
        <dbReference type="ARBA" id="ARBA00004123"/>
    </source>
</evidence>
<dbReference type="FunFam" id="3.40.50.720:FF:000181">
    <property type="entry name" value="NmrA-like family domain-containing protein 1"/>
    <property type="match status" value="1"/>
</dbReference>
<evidence type="ECO:0000259" key="8">
    <source>
        <dbReference type="Pfam" id="PF05368"/>
    </source>
</evidence>
<evidence type="ECO:0000313" key="10">
    <source>
        <dbReference type="Proteomes" id="UP000272025"/>
    </source>
</evidence>